<dbReference type="Pfam" id="PF12770">
    <property type="entry name" value="CHAT"/>
    <property type="match status" value="1"/>
</dbReference>
<evidence type="ECO:0000313" key="5">
    <source>
        <dbReference type="Proteomes" id="UP000238442"/>
    </source>
</evidence>
<feature type="repeat" description="TPR" evidence="1">
    <location>
        <begin position="192"/>
        <end position="225"/>
    </location>
</feature>
<proteinExistence type="predicted"/>
<reference evidence="4 5" key="1">
    <citation type="submission" date="2018-02" db="EMBL/GenBank/DDBJ databases">
        <title>Genomic analysis of the strain RR4-38 isolated from a seawater recirculating aquaculture system.</title>
        <authorList>
            <person name="Kim Y.-S."/>
            <person name="Jang Y.H."/>
            <person name="Kim K.-H."/>
        </authorList>
    </citation>
    <scope>NUCLEOTIDE SEQUENCE [LARGE SCALE GENOMIC DNA]</scope>
    <source>
        <strain evidence="4 5">RR4-38</strain>
    </source>
</reference>
<evidence type="ECO:0000259" key="3">
    <source>
        <dbReference type="Pfam" id="PF12770"/>
    </source>
</evidence>
<dbReference type="KEGG" id="aue:C5O00_01110"/>
<organism evidence="4 5">
    <name type="scientific">Pukyongia salina</name>
    <dbReference type="NCBI Taxonomy" id="2094025"/>
    <lineage>
        <taxon>Bacteria</taxon>
        <taxon>Pseudomonadati</taxon>
        <taxon>Bacteroidota</taxon>
        <taxon>Flavobacteriia</taxon>
        <taxon>Flavobacteriales</taxon>
        <taxon>Flavobacteriaceae</taxon>
        <taxon>Pukyongia</taxon>
    </lineage>
</organism>
<gene>
    <name evidence="4" type="ORF">C5O00_01110</name>
</gene>
<dbReference type="PANTHER" id="PTHR10098:SF108">
    <property type="entry name" value="TETRATRICOPEPTIDE REPEAT PROTEIN 28"/>
    <property type="match status" value="1"/>
</dbReference>
<name>A0A2S0HTA6_9FLAO</name>
<dbReference type="Pfam" id="PF13424">
    <property type="entry name" value="TPR_12"/>
    <property type="match status" value="2"/>
</dbReference>
<dbReference type="InterPro" id="IPR019734">
    <property type="entry name" value="TPR_rpt"/>
</dbReference>
<evidence type="ECO:0000256" key="1">
    <source>
        <dbReference type="PROSITE-ProRule" id="PRU00339"/>
    </source>
</evidence>
<dbReference type="SUPFAM" id="SSF48452">
    <property type="entry name" value="TPR-like"/>
    <property type="match status" value="1"/>
</dbReference>
<keyword evidence="1" id="KW-0802">TPR repeat</keyword>
<keyword evidence="2" id="KW-0472">Membrane</keyword>
<sequence>MELADNQMKKLLFFLFFFGIQYSGSTQECNISEGIEKIHTLNSKGDFKAALVLAGNLQTCPNLEVENSLELLIWEYKLHRNQLKNKKAEEAIVKALSLLTRTRMQADRDFELLLLEHYALRGKKHEFDLLYKRLEPEIEALNSDQSEFKGRYYLSRHYGMDGNTYPAERVNFLHRALEQFEASDSISIYYLGNTLRALGNLNRTHGDYDKSASFYQRELELYTSHYPIDHFNISICNYNLGGVYYEKLEYEKALDHFLKAHRIWIKTYKPDSHRMRSLNEAIGDMYWELDDHEKALEYFNYAVPFQKHVNNDESESTLTKADSLLEAGNYASAMIYYEEAVNWREKTFGKDHLLTGACKNFVARALHAAGDVRASLDAYQEAINILVADMDNTSWYANPNLNMQIQSGQYLLEALTAKGELLKELYLETSELNDLVAALDTQETAIQLLEKIKNSEMSTASKSFWTTKTINLVDSAIDTALRLESVTGDQNYIATAFNFTERSKALLLLASLYDQEVNLFANVPQEIIQKEKELKAGITEYVGRIENEEKRCAEVRDKMLKLYTGKLHSLQNSYDLLINEIAQKYPDYYELKYDVQIASLKEIQKQLLNNKKQIISYFSGAKHTYVFHISTKSCEVRRIENSAELTTQMARFFEIVSGNQAEISNTESIAQYTTIAFQLYDILLGPELGDSEHLNQLILIPDGNISYLPFESLLTREPETGVINYKYLPYLFRKYAVSYSPSASIALVNNRLKSRGSGYYGFAPDYNSESDNELRKKPSNLRYNQPEVEYAGELFNGEIWKGENVTEELLKRNSAKAGILHLAMHGQVEDEHPMLSRLFFNSSDNEDGMLHIYEVYNLSIPAELVILSACNTAAGKLNRGEGIMSLERAFQYAGSKSLLATLWSVDDAASSRITQLFLQNLNNGMPKNIALQQAKITFLETANPEKLHPFYWSSFRLTGNTSSLSRGLKPYYYGMGIGFLVIITALFLFRRKKRK</sequence>
<dbReference type="EMBL" id="CP027062">
    <property type="protein sequence ID" value="AVI49838.1"/>
    <property type="molecule type" value="Genomic_DNA"/>
</dbReference>
<dbReference type="InterPro" id="IPR011990">
    <property type="entry name" value="TPR-like_helical_dom_sf"/>
</dbReference>
<keyword evidence="2" id="KW-0812">Transmembrane</keyword>
<feature type="domain" description="CHAT" evidence="3">
    <location>
        <begin position="676"/>
        <end position="960"/>
    </location>
</feature>
<dbReference type="Proteomes" id="UP000238442">
    <property type="component" value="Chromosome"/>
</dbReference>
<dbReference type="SMART" id="SM00028">
    <property type="entry name" value="TPR"/>
    <property type="match status" value="5"/>
</dbReference>
<dbReference type="AlphaFoldDB" id="A0A2S0HTA6"/>
<feature type="transmembrane region" description="Helical" evidence="2">
    <location>
        <begin position="971"/>
        <end position="989"/>
    </location>
</feature>
<keyword evidence="5" id="KW-1185">Reference proteome</keyword>
<dbReference type="Gene3D" id="1.25.40.10">
    <property type="entry name" value="Tetratricopeptide repeat domain"/>
    <property type="match status" value="2"/>
</dbReference>
<evidence type="ECO:0000256" key="2">
    <source>
        <dbReference type="SAM" id="Phobius"/>
    </source>
</evidence>
<evidence type="ECO:0000313" key="4">
    <source>
        <dbReference type="EMBL" id="AVI49838.1"/>
    </source>
</evidence>
<dbReference type="InterPro" id="IPR024983">
    <property type="entry name" value="CHAT_dom"/>
</dbReference>
<protein>
    <recommendedName>
        <fullName evidence="3">CHAT domain-containing protein</fullName>
    </recommendedName>
</protein>
<accession>A0A2S0HTA6</accession>
<keyword evidence="2" id="KW-1133">Transmembrane helix</keyword>
<dbReference type="PROSITE" id="PS50005">
    <property type="entry name" value="TPR"/>
    <property type="match status" value="1"/>
</dbReference>
<dbReference type="PANTHER" id="PTHR10098">
    <property type="entry name" value="RAPSYN-RELATED"/>
    <property type="match status" value="1"/>
</dbReference>